<dbReference type="Proteomes" id="UP000198854">
    <property type="component" value="Unassembled WGS sequence"/>
</dbReference>
<proteinExistence type="predicted"/>
<evidence type="ECO:0000313" key="2">
    <source>
        <dbReference type="Proteomes" id="UP000198854"/>
    </source>
</evidence>
<dbReference type="OrthoDB" id="5870876at2"/>
<protein>
    <submittedName>
        <fullName evidence="1">Uncharacterized protein</fullName>
    </submittedName>
</protein>
<sequence length="172" mass="20379">MNVEIETKETYLLEKPPWALQVLPNTPNQFELTYQNQPLYLGQLEVFNNGVLLDISNVTWRFRQKQQRIEQWCQLRHSDTLSVNMNYYFHQDALVIEYLARNSVPTRLDIRHNIQSLTVESWDTTSPAPTLNPKQLKRQRNGMPSDFLSQTEKTDFFREAFSATQWIVLNKM</sequence>
<evidence type="ECO:0000313" key="1">
    <source>
        <dbReference type="EMBL" id="SDI05716.1"/>
    </source>
</evidence>
<dbReference type="RefSeq" id="WP_093279436.1">
    <property type="nucleotide sequence ID" value="NZ_FNDD01000051.1"/>
</dbReference>
<gene>
    <name evidence="1" type="ORF">SAMN04488136_15112</name>
</gene>
<dbReference type="STRING" id="861298.SAMN04488136_15112"/>
<organism evidence="1 2">
    <name type="scientific">Vibrio xiamenensis</name>
    <dbReference type="NCBI Taxonomy" id="861298"/>
    <lineage>
        <taxon>Bacteria</taxon>
        <taxon>Pseudomonadati</taxon>
        <taxon>Pseudomonadota</taxon>
        <taxon>Gammaproteobacteria</taxon>
        <taxon>Vibrionales</taxon>
        <taxon>Vibrionaceae</taxon>
        <taxon>Vibrio</taxon>
    </lineage>
</organism>
<name>A0A1G8HGD4_9VIBR</name>
<accession>A0A1G8HGD4</accession>
<dbReference type="EMBL" id="FNDD01000051">
    <property type="protein sequence ID" value="SDI05716.1"/>
    <property type="molecule type" value="Genomic_DNA"/>
</dbReference>
<dbReference type="AlphaFoldDB" id="A0A1G8HGD4"/>
<keyword evidence="2" id="KW-1185">Reference proteome</keyword>
<reference evidence="1 2" key="1">
    <citation type="submission" date="2016-10" db="EMBL/GenBank/DDBJ databases">
        <authorList>
            <person name="de Groot N.N."/>
        </authorList>
    </citation>
    <scope>NUCLEOTIDE SEQUENCE [LARGE SCALE GENOMIC DNA]</scope>
    <source>
        <strain evidence="1 2">CGMCC 1.10228</strain>
    </source>
</reference>